<dbReference type="WBParaSite" id="nRc.2.0.1.t24815-RA">
    <property type="protein sequence ID" value="nRc.2.0.1.t24815-RA"/>
    <property type="gene ID" value="nRc.2.0.1.g24815"/>
</dbReference>
<evidence type="ECO:0000256" key="1">
    <source>
        <dbReference type="SAM" id="MobiDB-lite"/>
    </source>
</evidence>
<dbReference type="Proteomes" id="UP000887565">
    <property type="component" value="Unplaced"/>
</dbReference>
<feature type="region of interest" description="Disordered" evidence="1">
    <location>
        <begin position="32"/>
        <end position="55"/>
    </location>
</feature>
<dbReference type="AlphaFoldDB" id="A0A915JE68"/>
<proteinExistence type="predicted"/>
<reference evidence="3" key="1">
    <citation type="submission" date="2022-11" db="UniProtKB">
        <authorList>
            <consortium name="WormBaseParasite"/>
        </authorList>
    </citation>
    <scope>IDENTIFICATION</scope>
</reference>
<protein>
    <submittedName>
        <fullName evidence="3">Uncharacterized protein</fullName>
    </submittedName>
</protein>
<accession>A0A915JE68</accession>
<name>A0A915JE68_ROMCU</name>
<keyword evidence="2" id="KW-1185">Reference proteome</keyword>
<sequence length="55" mass="6306">MTSKADTAMDMINVFETRVKTRQKLATWPQTDLEVPETQEEDKTVQLADLPNQDP</sequence>
<evidence type="ECO:0000313" key="3">
    <source>
        <dbReference type="WBParaSite" id="nRc.2.0.1.t24815-RA"/>
    </source>
</evidence>
<organism evidence="2 3">
    <name type="scientific">Romanomermis culicivorax</name>
    <name type="common">Nematode worm</name>
    <dbReference type="NCBI Taxonomy" id="13658"/>
    <lineage>
        <taxon>Eukaryota</taxon>
        <taxon>Metazoa</taxon>
        <taxon>Ecdysozoa</taxon>
        <taxon>Nematoda</taxon>
        <taxon>Enoplea</taxon>
        <taxon>Dorylaimia</taxon>
        <taxon>Mermithida</taxon>
        <taxon>Mermithoidea</taxon>
        <taxon>Mermithidae</taxon>
        <taxon>Romanomermis</taxon>
    </lineage>
</organism>
<evidence type="ECO:0000313" key="2">
    <source>
        <dbReference type="Proteomes" id="UP000887565"/>
    </source>
</evidence>